<dbReference type="PANTHER" id="PTHR30328">
    <property type="entry name" value="TRANSCRIPTIONAL REPRESSOR"/>
    <property type="match status" value="1"/>
</dbReference>
<dbReference type="EMBL" id="BMOD01000006">
    <property type="protein sequence ID" value="GGJ34421.1"/>
    <property type="molecule type" value="Genomic_DNA"/>
</dbReference>
<feature type="domain" description="HTH tetR-type" evidence="3">
    <location>
        <begin position="13"/>
        <end position="73"/>
    </location>
</feature>
<dbReference type="Gene3D" id="1.10.357.10">
    <property type="entry name" value="Tetracycline Repressor, domain 2"/>
    <property type="match status" value="1"/>
</dbReference>
<gene>
    <name evidence="4" type="ORF">GCM10008938_20740</name>
</gene>
<dbReference type="InterPro" id="IPR036271">
    <property type="entry name" value="Tet_transcr_reg_TetR-rel_C_sf"/>
</dbReference>
<feature type="DNA-binding region" description="H-T-H motif" evidence="2">
    <location>
        <begin position="36"/>
        <end position="55"/>
    </location>
</feature>
<dbReference type="SUPFAM" id="SSF48498">
    <property type="entry name" value="Tetracyclin repressor-like, C-terminal domain"/>
    <property type="match status" value="1"/>
</dbReference>
<evidence type="ECO:0000256" key="2">
    <source>
        <dbReference type="PROSITE-ProRule" id="PRU00335"/>
    </source>
</evidence>
<dbReference type="PRINTS" id="PR00455">
    <property type="entry name" value="HTHTETR"/>
</dbReference>
<protein>
    <submittedName>
        <fullName evidence="4">TetR family transcriptional regulator</fullName>
    </submittedName>
</protein>
<accession>A0ABQ2CYU3</accession>
<dbReference type="InterPro" id="IPR009057">
    <property type="entry name" value="Homeodomain-like_sf"/>
</dbReference>
<evidence type="ECO:0000313" key="5">
    <source>
        <dbReference type="Proteomes" id="UP000632222"/>
    </source>
</evidence>
<dbReference type="InterPro" id="IPR050109">
    <property type="entry name" value="HTH-type_TetR-like_transc_reg"/>
</dbReference>
<keyword evidence="5" id="KW-1185">Reference proteome</keyword>
<dbReference type="RefSeq" id="WP_189002617.1">
    <property type="nucleotide sequence ID" value="NZ_BMOD01000006.1"/>
</dbReference>
<keyword evidence="1 2" id="KW-0238">DNA-binding</keyword>
<evidence type="ECO:0000259" key="3">
    <source>
        <dbReference type="PROSITE" id="PS50977"/>
    </source>
</evidence>
<name>A0ABQ2CYU3_9DEIO</name>
<dbReference type="Pfam" id="PF00440">
    <property type="entry name" value="TetR_N"/>
    <property type="match status" value="1"/>
</dbReference>
<reference evidence="5" key="1">
    <citation type="journal article" date="2019" name="Int. J. Syst. Evol. Microbiol.">
        <title>The Global Catalogue of Microorganisms (GCM) 10K type strain sequencing project: providing services to taxonomists for standard genome sequencing and annotation.</title>
        <authorList>
            <consortium name="The Broad Institute Genomics Platform"/>
            <consortium name="The Broad Institute Genome Sequencing Center for Infectious Disease"/>
            <person name="Wu L."/>
            <person name="Ma J."/>
        </authorList>
    </citation>
    <scope>NUCLEOTIDE SEQUENCE [LARGE SCALE GENOMIC DNA]</scope>
    <source>
        <strain evidence="5">JCM 14370</strain>
    </source>
</reference>
<dbReference type="PANTHER" id="PTHR30328:SF54">
    <property type="entry name" value="HTH-TYPE TRANSCRIPTIONAL REPRESSOR SCO4008"/>
    <property type="match status" value="1"/>
</dbReference>
<evidence type="ECO:0000313" key="4">
    <source>
        <dbReference type="EMBL" id="GGJ34421.1"/>
    </source>
</evidence>
<dbReference type="Proteomes" id="UP000632222">
    <property type="component" value="Unassembled WGS sequence"/>
</dbReference>
<dbReference type="InterPro" id="IPR001647">
    <property type="entry name" value="HTH_TetR"/>
</dbReference>
<evidence type="ECO:0000256" key="1">
    <source>
        <dbReference type="ARBA" id="ARBA00023125"/>
    </source>
</evidence>
<dbReference type="SUPFAM" id="SSF46689">
    <property type="entry name" value="Homeodomain-like"/>
    <property type="match status" value="1"/>
</dbReference>
<organism evidence="4 5">
    <name type="scientific">Deinococcus roseus</name>
    <dbReference type="NCBI Taxonomy" id="392414"/>
    <lineage>
        <taxon>Bacteria</taxon>
        <taxon>Thermotogati</taxon>
        <taxon>Deinococcota</taxon>
        <taxon>Deinococci</taxon>
        <taxon>Deinococcales</taxon>
        <taxon>Deinococcaceae</taxon>
        <taxon>Deinococcus</taxon>
    </lineage>
</organism>
<comment type="caution">
    <text evidence="4">The sequence shown here is derived from an EMBL/GenBank/DDBJ whole genome shotgun (WGS) entry which is preliminary data.</text>
</comment>
<dbReference type="PROSITE" id="PS50977">
    <property type="entry name" value="HTH_TETR_2"/>
    <property type="match status" value="1"/>
</dbReference>
<proteinExistence type="predicted"/>
<sequence>MTAQQPSRTRNAEHTRQALLQAAAEVFAEAGFAGARVDDIARKAGYNKSLIFQYFTDKEGLYSVVVDKMRETSDHRYYENVRPDQYLEGDLTRERLEEFIDRSLEWVFSDWLTDPQKLKLITWEMAEGHPIFQLPDRPISGTRNACLVLAKAIQQGYIHSAMDPVMLVKTMMGLPLIYLTSVDRTLPREQHLTMLKHMCEKVRIILYSGIFLQGADGQ</sequence>